<dbReference type="Gene3D" id="2.130.10.10">
    <property type="entry name" value="YVTN repeat-like/Quinoprotein amine dehydrogenase"/>
    <property type="match status" value="2"/>
</dbReference>
<evidence type="ECO:0000313" key="6">
    <source>
        <dbReference type="Proteomes" id="UP000634136"/>
    </source>
</evidence>
<evidence type="ECO:0000313" key="5">
    <source>
        <dbReference type="EMBL" id="KAF7830744.1"/>
    </source>
</evidence>
<proteinExistence type="predicted"/>
<evidence type="ECO:0000256" key="1">
    <source>
        <dbReference type="ARBA" id="ARBA00022574"/>
    </source>
</evidence>
<evidence type="ECO:0000256" key="3">
    <source>
        <dbReference type="PROSITE-ProRule" id="PRU00221"/>
    </source>
</evidence>
<feature type="repeat" description="WD" evidence="3">
    <location>
        <begin position="243"/>
        <end position="284"/>
    </location>
</feature>
<accession>A0A834U491</accession>
<feature type="compositionally biased region" description="Basic and acidic residues" evidence="4">
    <location>
        <begin position="140"/>
        <end position="153"/>
    </location>
</feature>
<reference evidence="5" key="1">
    <citation type="submission" date="2020-09" db="EMBL/GenBank/DDBJ databases">
        <title>Genome-Enabled Discovery of Anthraquinone Biosynthesis in Senna tora.</title>
        <authorList>
            <person name="Kang S.-H."/>
            <person name="Pandey R.P."/>
            <person name="Lee C.-M."/>
            <person name="Sim J.-S."/>
            <person name="Jeong J.-T."/>
            <person name="Choi B.-S."/>
            <person name="Jung M."/>
            <person name="Ginzburg D."/>
            <person name="Zhao K."/>
            <person name="Won S.Y."/>
            <person name="Oh T.-J."/>
            <person name="Yu Y."/>
            <person name="Kim N.-H."/>
            <person name="Lee O.R."/>
            <person name="Lee T.-H."/>
            <person name="Bashyal P."/>
            <person name="Kim T.-S."/>
            <person name="Lee W.-H."/>
            <person name="Kawkins C."/>
            <person name="Kim C.-K."/>
            <person name="Kim J.S."/>
            <person name="Ahn B.O."/>
            <person name="Rhee S.Y."/>
            <person name="Sohng J.K."/>
        </authorList>
    </citation>
    <scope>NUCLEOTIDE SEQUENCE</scope>
    <source>
        <tissue evidence="5">Leaf</tissue>
    </source>
</reference>
<dbReference type="InterPro" id="IPR020472">
    <property type="entry name" value="WD40_PAC1"/>
</dbReference>
<gene>
    <name evidence="5" type="ORF">G2W53_013077</name>
</gene>
<dbReference type="InterPro" id="IPR040324">
    <property type="entry name" value="WDR44/Dgr2"/>
</dbReference>
<protein>
    <submittedName>
        <fullName evidence="5">WD repeat-containing protein 44</fullName>
    </submittedName>
</protein>
<feature type="repeat" description="WD" evidence="3">
    <location>
        <begin position="347"/>
        <end position="379"/>
    </location>
</feature>
<dbReference type="EMBL" id="JAAIUW010000005">
    <property type="protein sequence ID" value="KAF7830744.1"/>
    <property type="molecule type" value="Genomic_DNA"/>
</dbReference>
<keyword evidence="6" id="KW-1185">Reference proteome</keyword>
<dbReference type="SMART" id="SM00320">
    <property type="entry name" value="WD40"/>
    <property type="match status" value="6"/>
</dbReference>
<feature type="repeat" description="WD" evidence="3">
    <location>
        <begin position="387"/>
        <end position="419"/>
    </location>
</feature>
<feature type="region of interest" description="Disordered" evidence="4">
    <location>
        <begin position="128"/>
        <end position="157"/>
    </location>
</feature>
<keyword evidence="2" id="KW-0677">Repeat</keyword>
<evidence type="ECO:0000256" key="2">
    <source>
        <dbReference type="ARBA" id="ARBA00022737"/>
    </source>
</evidence>
<comment type="caution">
    <text evidence="5">The sequence shown here is derived from an EMBL/GenBank/DDBJ whole genome shotgun (WGS) entry which is preliminary data.</text>
</comment>
<dbReference type="InterPro" id="IPR036322">
    <property type="entry name" value="WD40_repeat_dom_sf"/>
</dbReference>
<dbReference type="InterPro" id="IPR001680">
    <property type="entry name" value="WD40_rpt"/>
</dbReference>
<dbReference type="Proteomes" id="UP000634136">
    <property type="component" value="Unassembled WGS sequence"/>
</dbReference>
<evidence type="ECO:0000256" key="4">
    <source>
        <dbReference type="SAM" id="MobiDB-lite"/>
    </source>
</evidence>
<feature type="region of interest" description="Disordered" evidence="4">
    <location>
        <begin position="627"/>
        <end position="648"/>
    </location>
</feature>
<dbReference type="PROSITE" id="PS50082">
    <property type="entry name" value="WD_REPEATS_2"/>
    <property type="match status" value="4"/>
</dbReference>
<dbReference type="AlphaFoldDB" id="A0A834U491"/>
<feature type="repeat" description="WD" evidence="3">
    <location>
        <begin position="530"/>
        <end position="562"/>
    </location>
</feature>
<dbReference type="InterPro" id="IPR015943">
    <property type="entry name" value="WD40/YVTN_repeat-like_dom_sf"/>
</dbReference>
<dbReference type="SUPFAM" id="SSF50978">
    <property type="entry name" value="WD40 repeat-like"/>
    <property type="match status" value="1"/>
</dbReference>
<name>A0A834U491_9FABA</name>
<dbReference type="PANTHER" id="PTHR14221:SF57">
    <property type="entry name" value="TRANSDUCIN_WD40 REPEAT-LIKE SUPERFAMILY PROTEIN"/>
    <property type="match status" value="1"/>
</dbReference>
<dbReference type="PROSITE" id="PS50294">
    <property type="entry name" value="WD_REPEATS_REGION"/>
    <property type="match status" value="3"/>
</dbReference>
<sequence length="696" mass="78124">MGSFISDDDEECRFFDASEDVLSIADAKSDGGTDTTPVMGLAWNYSEYEVWIRSPRSVRERRSKFMKWMELSSDRIALENSIETSGAVRRISALEDEFCSSRSSMSCWSTENCSEEFGLVWDKKIGDGSTSTDMGSDHLVGSEKKPEDSEKASVESPPTFQRLMGKEFEDTNVFACKVKRARRGWFRRLRSITCMIDGQVQGDRGRRQEGTCGLSGCRIQRVKVRQFRKGMKELSALFMGQDFQAHEGSILTMKFSPDGQYLASAGEDGVVRLWKVVEDERCNEIDTPELDPSCVYFTVNNVSELTPLFMDKEKMSKGRSLRKTSDSACIILPPKVFRLLERPLHEFHGHEGEILDLSWSNNNYLLSSSVDKTVRLWRVGYDHCLKVFSHNNYVTCIQFNPVDDNHFISGSIDGKVRIWAIPDCHVVDWTDVREIVTAVCYRPDGQGGIIGSLTGNCRFYNVSENHLQLDSQLCLLNKKKLPGRGITGFQFLPHDSSKVMVTCSDSQVRILDGLNVVGKYKGLSAGNHMSASFTSDGKHILSACEDSNVYLWNVSQERSNPTKPKKIRSSERFFSNASVAVPWCGLKSQNTENERRQNVSYQRSSQLVHLGPPASFSLGQEFFSESPKGSATWPEEKLHSSSPKAGKSSMHKSAYKFLKASCKSTSSTHAWGLVIVTAGWDGRIKSFYNYGLPVTV</sequence>
<dbReference type="OrthoDB" id="408728at2759"/>
<organism evidence="5 6">
    <name type="scientific">Senna tora</name>
    <dbReference type="NCBI Taxonomy" id="362788"/>
    <lineage>
        <taxon>Eukaryota</taxon>
        <taxon>Viridiplantae</taxon>
        <taxon>Streptophyta</taxon>
        <taxon>Embryophyta</taxon>
        <taxon>Tracheophyta</taxon>
        <taxon>Spermatophyta</taxon>
        <taxon>Magnoliopsida</taxon>
        <taxon>eudicotyledons</taxon>
        <taxon>Gunneridae</taxon>
        <taxon>Pentapetalae</taxon>
        <taxon>rosids</taxon>
        <taxon>fabids</taxon>
        <taxon>Fabales</taxon>
        <taxon>Fabaceae</taxon>
        <taxon>Caesalpinioideae</taxon>
        <taxon>Cassia clade</taxon>
        <taxon>Senna</taxon>
    </lineage>
</organism>
<dbReference type="PANTHER" id="PTHR14221">
    <property type="entry name" value="WD REPEAT DOMAIN 44"/>
    <property type="match status" value="1"/>
</dbReference>
<dbReference type="Pfam" id="PF00400">
    <property type="entry name" value="WD40"/>
    <property type="match status" value="4"/>
</dbReference>
<keyword evidence="1 3" id="KW-0853">WD repeat</keyword>
<dbReference type="PRINTS" id="PR00320">
    <property type="entry name" value="GPROTEINBRPT"/>
</dbReference>